<feature type="transmembrane region" description="Helical" evidence="2">
    <location>
        <begin position="12"/>
        <end position="30"/>
    </location>
</feature>
<name>A0A2J0LGJ3_9BACT</name>
<feature type="coiled-coil region" evidence="1">
    <location>
        <begin position="41"/>
        <end position="82"/>
    </location>
</feature>
<proteinExistence type="predicted"/>
<protein>
    <submittedName>
        <fullName evidence="3">Uncharacterized protein</fullName>
    </submittedName>
</protein>
<dbReference type="Proteomes" id="UP000231267">
    <property type="component" value="Unassembled WGS sequence"/>
</dbReference>
<comment type="caution">
    <text evidence="3">The sequence shown here is derived from an EMBL/GenBank/DDBJ whole genome shotgun (WGS) entry which is preliminary data.</text>
</comment>
<keyword evidence="2" id="KW-0472">Membrane</keyword>
<evidence type="ECO:0000313" key="4">
    <source>
        <dbReference type="Proteomes" id="UP000231267"/>
    </source>
</evidence>
<evidence type="ECO:0000256" key="1">
    <source>
        <dbReference type="SAM" id="Coils"/>
    </source>
</evidence>
<gene>
    <name evidence="3" type="ORF">COW11_03915</name>
</gene>
<dbReference type="AlphaFoldDB" id="A0A2J0LGJ3"/>
<evidence type="ECO:0000313" key="3">
    <source>
        <dbReference type="EMBL" id="PIW66329.1"/>
    </source>
</evidence>
<keyword evidence="1" id="KW-0175">Coiled coil</keyword>
<accession>A0A2J0LGJ3</accession>
<sequence length="137" mass="15171">MADPVDKKIRILIWVLVGSCVLNLIFAINAGQKRKIAISKTDILDARLEELQLRYKNAINAYDAAEKELKEAKKELAQQNIFAETTRDALAAEQQKSAGLEQTIGKLKTVLNTPVPVVENKKPAASKTSSNITIKKR</sequence>
<dbReference type="EMBL" id="PFGP01000093">
    <property type="protein sequence ID" value="PIW66329.1"/>
    <property type="molecule type" value="Genomic_DNA"/>
</dbReference>
<reference evidence="3 4" key="1">
    <citation type="submission" date="2017-09" db="EMBL/GenBank/DDBJ databases">
        <title>Depth-based differentiation of microbial function through sediment-hosted aquifers and enrichment of novel symbionts in the deep terrestrial subsurface.</title>
        <authorList>
            <person name="Probst A.J."/>
            <person name="Ladd B."/>
            <person name="Jarett J.K."/>
            <person name="Geller-Mcgrath D.E."/>
            <person name="Sieber C.M."/>
            <person name="Emerson J.B."/>
            <person name="Anantharaman K."/>
            <person name="Thomas B.C."/>
            <person name="Malmstrom R."/>
            <person name="Stieglmeier M."/>
            <person name="Klingl A."/>
            <person name="Woyke T."/>
            <person name="Ryan C.M."/>
            <person name="Banfield J.F."/>
        </authorList>
    </citation>
    <scope>NUCLEOTIDE SEQUENCE [LARGE SCALE GENOMIC DNA]</scope>
    <source>
        <strain evidence="3">CG12_big_fil_rev_8_21_14_0_65_43_15</strain>
    </source>
</reference>
<organism evidence="3 4">
    <name type="scientific">Candidatus Taenaricola geysiri</name>
    <dbReference type="NCBI Taxonomy" id="1974752"/>
    <lineage>
        <taxon>Bacteria</taxon>
        <taxon>Pseudomonadati</taxon>
        <taxon>Candidatus Omnitrophota</taxon>
        <taxon>Candidatus Taenaricola</taxon>
    </lineage>
</organism>
<keyword evidence="2" id="KW-1133">Transmembrane helix</keyword>
<evidence type="ECO:0000256" key="2">
    <source>
        <dbReference type="SAM" id="Phobius"/>
    </source>
</evidence>
<keyword evidence="2" id="KW-0812">Transmembrane</keyword>